<dbReference type="STRING" id="217031.ABB05_12810"/>
<dbReference type="OrthoDB" id="46225at2"/>
<evidence type="ECO:0000313" key="3">
    <source>
        <dbReference type="Proteomes" id="UP000077881"/>
    </source>
</evidence>
<accession>A0A177ZRY2</accession>
<sequence length="323" mass="37614">MNELQVKTIEIEPAVIKFNYEDIEKELENSLKKYKGLVFSEGNETDLRKTIAELRKGKGAVDRYRIDTKKELNLPIKEFEEKCKQLDEKFTSVIDPLVEQQKEFEAKRKAEKLEKLEKIRIEHIENYGLDEEYHHEVVIEDSMLTKSASLKQSGESLEFKVKNLKMLQDKKEADKDVITTSVKLANAENELSLSIDAYIRLLDYQDVEAVKEQISSDANKEVETREQERIEKERLESEKQAKLERIEQEMKESIEQEDKAIQESVVEEEPAFDDIPFSDPFMDDPFAVEPTFEVVYKIKASNDDLQELNSYLTSKGIVFEVIT</sequence>
<evidence type="ECO:0000256" key="1">
    <source>
        <dbReference type="SAM" id="Coils"/>
    </source>
</evidence>
<dbReference type="AlphaFoldDB" id="A0A177ZRY2"/>
<dbReference type="Pfam" id="PF07083">
    <property type="entry name" value="DUF1351"/>
    <property type="match status" value="1"/>
</dbReference>
<feature type="coiled-coil region" evidence="1">
    <location>
        <begin position="218"/>
        <end position="263"/>
    </location>
</feature>
<keyword evidence="3" id="KW-1185">Reference proteome</keyword>
<gene>
    <name evidence="2" type="ORF">ABB05_12810</name>
</gene>
<organism evidence="2 3">
    <name type="scientific">Lederbergia galactosidilytica</name>
    <dbReference type="NCBI Taxonomy" id="217031"/>
    <lineage>
        <taxon>Bacteria</taxon>
        <taxon>Bacillati</taxon>
        <taxon>Bacillota</taxon>
        <taxon>Bacilli</taxon>
        <taxon>Bacillales</taxon>
        <taxon>Bacillaceae</taxon>
        <taxon>Lederbergia</taxon>
    </lineage>
</organism>
<evidence type="ECO:0008006" key="4">
    <source>
        <dbReference type="Google" id="ProtNLM"/>
    </source>
</evidence>
<reference evidence="2 3" key="1">
    <citation type="submission" date="2015-05" db="EMBL/GenBank/DDBJ databases">
        <title>Comparison of genome.</title>
        <authorList>
            <person name="Zheng Z."/>
            <person name="Sun M."/>
        </authorList>
    </citation>
    <scope>NUCLEOTIDE SEQUENCE [LARGE SCALE GENOMIC DNA]</scope>
    <source>
        <strain evidence="2 3">G25-74</strain>
    </source>
</reference>
<dbReference type="PATRIC" id="fig|217031.6.peg.2755"/>
<name>A0A177ZRY2_9BACI</name>
<dbReference type="Proteomes" id="UP000077881">
    <property type="component" value="Unassembled WGS sequence"/>
</dbReference>
<dbReference type="EMBL" id="LDJR01000052">
    <property type="protein sequence ID" value="OAK70060.1"/>
    <property type="molecule type" value="Genomic_DNA"/>
</dbReference>
<dbReference type="RefSeq" id="WP_064468251.1">
    <property type="nucleotide sequence ID" value="NZ_LDJR01000052.1"/>
</dbReference>
<protein>
    <recommendedName>
        <fullName evidence="4">DUF1351 domain-containing protein</fullName>
    </recommendedName>
</protein>
<dbReference type="InterPro" id="IPR009785">
    <property type="entry name" value="Prophage_Lj928_Orf309"/>
</dbReference>
<proteinExistence type="predicted"/>
<evidence type="ECO:0000313" key="2">
    <source>
        <dbReference type="EMBL" id="OAK70060.1"/>
    </source>
</evidence>
<keyword evidence="1" id="KW-0175">Coiled coil</keyword>
<comment type="caution">
    <text evidence="2">The sequence shown here is derived from an EMBL/GenBank/DDBJ whole genome shotgun (WGS) entry which is preliminary data.</text>
</comment>